<organism evidence="6 7">
    <name type="scientific">Marinobacter pelagius</name>
    <dbReference type="NCBI Taxonomy" id="379482"/>
    <lineage>
        <taxon>Bacteria</taxon>
        <taxon>Pseudomonadati</taxon>
        <taxon>Pseudomonadota</taxon>
        <taxon>Gammaproteobacteria</taxon>
        <taxon>Pseudomonadales</taxon>
        <taxon>Marinobacteraceae</taxon>
        <taxon>Marinobacter</taxon>
    </lineage>
</organism>
<dbReference type="Pfam" id="PF07690">
    <property type="entry name" value="MFS_1"/>
    <property type="match status" value="1"/>
</dbReference>
<keyword evidence="1 4" id="KW-0812">Transmembrane</keyword>
<feature type="domain" description="Major facilitator superfamily (MFS) profile" evidence="5">
    <location>
        <begin position="208"/>
        <end position="401"/>
    </location>
</feature>
<evidence type="ECO:0000259" key="5">
    <source>
        <dbReference type="PROSITE" id="PS50850"/>
    </source>
</evidence>
<feature type="transmembrane region" description="Helical" evidence="4">
    <location>
        <begin position="341"/>
        <end position="360"/>
    </location>
</feature>
<keyword evidence="3 4" id="KW-0472">Membrane</keyword>
<dbReference type="PANTHER" id="PTHR23534">
    <property type="entry name" value="MFS PERMEASE"/>
    <property type="match status" value="1"/>
</dbReference>
<feature type="transmembrane region" description="Helical" evidence="4">
    <location>
        <begin position="248"/>
        <end position="268"/>
    </location>
</feature>
<evidence type="ECO:0000256" key="1">
    <source>
        <dbReference type="ARBA" id="ARBA00022692"/>
    </source>
</evidence>
<sequence length="401" mass="41785">MPLNVWVLVAAQALAMCTAPFIIVIGSIQGRALAPSAEWATLPVGLVVVGTVLSVKPATWLMERIGRKPVMLLGATMGILAGGLGALASWQGSFPLLCVAAIVGGSGLAVVHQYRFAAMESVGPELAASAAARVLLGGLGAAWLGPEIATLGAGPDEAYPYMDSWLGLLAVQAVALVTLFAGYRSKGELVREDHVGGGRPLRDILVNPLVLAAIGAAAIGYAVMAFIMTATPLSMTEMAGHSLDDAKTVIQLHIMAMYLPSLISGWLTRVVGIPLMMVGGLLAYLACVLLAAAGISFHHYLWALLLLGVGWNFLFVGGTALLPQGYQDSERFRVQGLNDILVFGSQATASLSAGAVFAWVGWSGLVMVSVPFLVLQGILVMLWLARSRATRKLQTGGADAD</sequence>
<dbReference type="Proteomes" id="UP000199339">
    <property type="component" value="Unassembled WGS sequence"/>
</dbReference>
<dbReference type="Gene3D" id="1.20.1250.20">
    <property type="entry name" value="MFS general substrate transporter like domains"/>
    <property type="match status" value="1"/>
</dbReference>
<evidence type="ECO:0000313" key="6">
    <source>
        <dbReference type="EMBL" id="SFN04981.1"/>
    </source>
</evidence>
<dbReference type="EMBL" id="FOUR01000004">
    <property type="protein sequence ID" value="SFN04981.1"/>
    <property type="molecule type" value="Genomic_DNA"/>
</dbReference>
<dbReference type="PANTHER" id="PTHR23534:SF1">
    <property type="entry name" value="MAJOR FACILITATOR SUPERFAMILY PROTEIN"/>
    <property type="match status" value="1"/>
</dbReference>
<feature type="transmembrane region" description="Helical" evidence="4">
    <location>
        <begin position="301"/>
        <end position="321"/>
    </location>
</feature>
<dbReference type="OrthoDB" id="8558006at2"/>
<evidence type="ECO:0000313" key="7">
    <source>
        <dbReference type="Proteomes" id="UP000199339"/>
    </source>
</evidence>
<protein>
    <submittedName>
        <fullName evidence="6">Predicted arabinose efflux permease, MFS family</fullName>
    </submittedName>
</protein>
<feature type="transmembrane region" description="Helical" evidence="4">
    <location>
        <begin position="70"/>
        <end position="88"/>
    </location>
</feature>
<accession>A0A1I4VUN9</accession>
<evidence type="ECO:0000256" key="3">
    <source>
        <dbReference type="ARBA" id="ARBA00023136"/>
    </source>
</evidence>
<feature type="transmembrane region" description="Helical" evidence="4">
    <location>
        <begin position="204"/>
        <end position="228"/>
    </location>
</feature>
<feature type="transmembrane region" description="Helical" evidence="4">
    <location>
        <begin position="7"/>
        <end position="28"/>
    </location>
</feature>
<reference evidence="7" key="1">
    <citation type="submission" date="2016-10" db="EMBL/GenBank/DDBJ databases">
        <authorList>
            <person name="Varghese N."/>
            <person name="Submissions S."/>
        </authorList>
    </citation>
    <scope>NUCLEOTIDE SEQUENCE [LARGE SCALE GENOMIC DNA]</scope>
    <source>
        <strain evidence="7">CGMCC 1.6775</strain>
    </source>
</reference>
<evidence type="ECO:0000256" key="2">
    <source>
        <dbReference type="ARBA" id="ARBA00022989"/>
    </source>
</evidence>
<gene>
    <name evidence="6" type="ORF">SAMN04487961_1946</name>
</gene>
<keyword evidence="7" id="KW-1185">Reference proteome</keyword>
<dbReference type="PROSITE" id="PS50850">
    <property type="entry name" value="MFS"/>
    <property type="match status" value="1"/>
</dbReference>
<feature type="transmembrane region" description="Helical" evidence="4">
    <location>
        <begin position="275"/>
        <end position="295"/>
    </location>
</feature>
<dbReference type="InterPro" id="IPR020846">
    <property type="entry name" value="MFS_dom"/>
</dbReference>
<dbReference type="SUPFAM" id="SSF103473">
    <property type="entry name" value="MFS general substrate transporter"/>
    <property type="match status" value="1"/>
</dbReference>
<feature type="transmembrane region" description="Helical" evidence="4">
    <location>
        <begin position="165"/>
        <end position="183"/>
    </location>
</feature>
<keyword evidence="2 4" id="KW-1133">Transmembrane helix</keyword>
<feature type="transmembrane region" description="Helical" evidence="4">
    <location>
        <begin position="126"/>
        <end position="145"/>
    </location>
</feature>
<dbReference type="GO" id="GO:0022857">
    <property type="term" value="F:transmembrane transporter activity"/>
    <property type="evidence" value="ECO:0007669"/>
    <property type="project" value="InterPro"/>
</dbReference>
<dbReference type="AlphaFoldDB" id="A0A1I4VUN9"/>
<evidence type="ECO:0000256" key="4">
    <source>
        <dbReference type="SAM" id="Phobius"/>
    </source>
</evidence>
<dbReference type="RefSeq" id="WP_092002374.1">
    <property type="nucleotide sequence ID" value="NZ_FOUR01000004.1"/>
</dbReference>
<feature type="transmembrane region" description="Helical" evidence="4">
    <location>
        <begin position="366"/>
        <end position="385"/>
    </location>
</feature>
<dbReference type="InterPro" id="IPR036259">
    <property type="entry name" value="MFS_trans_sf"/>
</dbReference>
<feature type="transmembrane region" description="Helical" evidence="4">
    <location>
        <begin position="40"/>
        <end position="58"/>
    </location>
</feature>
<feature type="transmembrane region" description="Helical" evidence="4">
    <location>
        <begin position="94"/>
        <end position="114"/>
    </location>
</feature>
<dbReference type="InterPro" id="IPR011701">
    <property type="entry name" value="MFS"/>
</dbReference>
<name>A0A1I4VUN9_9GAMM</name>
<proteinExistence type="predicted"/>